<feature type="domain" description="Reverse transcriptase" evidence="2">
    <location>
        <begin position="1216"/>
        <end position="1494"/>
    </location>
</feature>
<keyword evidence="3" id="KW-0548">Nucleotidyltransferase</keyword>
<dbReference type="SUPFAM" id="SSF56672">
    <property type="entry name" value="DNA/RNA polymerases"/>
    <property type="match status" value="1"/>
</dbReference>
<dbReference type="PANTHER" id="PTHR33116">
    <property type="entry name" value="REVERSE TRANSCRIPTASE ZINC-BINDING DOMAIN-CONTAINING PROTEIN-RELATED-RELATED"/>
    <property type="match status" value="1"/>
</dbReference>
<dbReference type="CDD" id="cd00303">
    <property type="entry name" value="retropepsin_like"/>
    <property type="match status" value="1"/>
</dbReference>
<keyword evidence="4" id="KW-1185">Reference proteome</keyword>
<sequence length="2008" mass="227708">MVRREVFDVDEALDIENSRASSFQVKGIYVDETKVNAIRDWSSPKTLAENKLHMSFNVLCVRLRELRDLVSKALVKAFKLPTEPYHSPYQIGWIKKGPALKVTEICKVTLAIGMHYNELVTYNVVDIEACHVLLGRPWQHVMTKLENKTLVTLVASPKEFQAERKETGVSYALVVRGVEDVMKNAIPAVIKPLLDEFCKIVTDDTPDALPPLRNIQHQIDLSRKTTLLVSISNEVLGFDLIKELYAINEDFGNIWMELETKQHWGEFILLDGCLFKEDFRCGTYCEVVLSRGGSFAWSSKVHYFGSDSKFLADIWLTLWRRLANRMVEEVQDTHEVVRANITEANANYKIAANKHRRKKLFLVGDLTFNVSDIYEFHSEDVNENKHSRTSSFKEKGNDEELINELAEEYMEHLKRGKNKSILVGVRALLNQTEVTNSEGLINSLNNIWIGKLRLHANPAKYDRKAVAKRPHVPPKDRPLNDVTARNGSSFMKTTSFAKVVKNSQSNRGDDSSGASEINKPSLSLTYDSPTDFPLALIGCFKDFRSIANTHTMCSNEGFVGVDFKYLGGLWVLFDFTSKDARDNFLKHQVVNSWFSSLKLWHDDFVVEERLIWLEIEGIPIRAWNNEVFTQICGKWGEVLFMDDSDQCNRLSKRICIKSSHALLIFATILVTLNKVTYAIRVRELCSWTPSFINNDSDSEDASSIGLFEKQGDNLSEENDVDSDMEFPGDIGDGADALFKGVHEQIIYLVWGNSQFDFACSSARGMSGGDVHIRWITIYAPQSLSNKIALWSSLLQLTVTWDGILVMMGDFNEVREAGDRYGSVFNDRQAKFFNEFIEGASLIDIPLGGFGIYVVLMGSGFPGRQFILGWITIYCPAMLTQIKLLFGPSCALTVHGMALLVMMGEDFNEVRLRPGGYNYTWTDKWGSKMSKLDRFLVSDNFYESFPHNTGVILEKGIPDHRPILLKESHVDYGPTPFRFFHSWLEMEGFQNLVVDTWNNDGIVHANGLVSFKKKLQNLKLVIRAWVGSKRSESFALKKKHQEILSSIDVKIDHGTASEDDFINRRDALKSLGDLARMEARDLSQKAKTKWALEGDENTKFFHGIIKKRRRQLAIKGIMKNGVWIEEPGIVKAEFMSHFSHRFQQPTGIPTSLDTDMLRPLSPSQRDFLERPFSRDEIKRAVWDCGGDRAPGPDGFTFKFFTSFWDLIQDDVVSFVQEFSRSNFLPKGCNSSFIALIPKVSNAKAVSDFRPISLIGCQYKIIGKLLANRLSSVIGDCVSSVQSAFIKDRNILDGPLILNEVLAWYRQRKKKLMVFKVDFEKAFDSVRWDYLDLIMDKLGFGLKWRAWINGCLHNARSSVLVNGSPTEEFEVFRGLRQGDPMSPFLFILAMEGLHALTSKAEALGLFKGASIGKDNMSISQLMYADDVIFFGEWSWINAHNLISMLRCFFLISGLQINIHKSNVLGVGVTDEEVSYMANIIGCGASKFPMKYLGVLVGCNMARCFNWNAIINKFSSKLSSWKVRLLSVGGRLSLIKSVLGNLPIYYMSLYLMPTSIRKKLESMRNKFFIGCDSDEKKLTWIKWDRCLASKEDGGLGIGSIYGLNIGLLFKWIWRFLCNHSDLWVRAIKSIHGSEGGINIVSNRSLRRSTWGSILSSINSLKSKGIDLFSYCSRKIGNGNDTRFWDDIWCGQHPLKEAPPRGGAESAQFNSLKDSIGNIILTDQHDSWQWSLDVSKGFSVASVRQLVDSHILVTGNEATRWNRSLPIKVNVFLWRLKLNKLPSRVNLDRRGIEISSLLCPLCLGDFETVNHSFFNCDLAKGLWSLFAKWWEVDIPACGNIAEWYEWLGGLHVSSNVRLFLEGVTDLESPVLCDKIRVIAFVGLCCSWGETMVLRAWFVRLLGVNSSFVVLIPKNLDRKAFLPNRQILDGPFIINEILARCKIRSQQAMIFKVDFAKAYDSIRWDYLDDVLHSFGFGFKWRSLVRGSLVSSKASILVNGSPTFLQLQAQWGLK</sequence>
<protein>
    <submittedName>
        <fullName evidence="3">RNA-directed DNA polymerase, eukaryota, reverse transcriptase zinc-binding domain protein</fullName>
    </submittedName>
</protein>
<dbReference type="Proteomes" id="UP001151760">
    <property type="component" value="Unassembled WGS sequence"/>
</dbReference>
<evidence type="ECO:0000313" key="3">
    <source>
        <dbReference type="EMBL" id="GJT47588.1"/>
    </source>
</evidence>
<evidence type="ECO:0000313" key="4">
    <source>
        <dbReference type="Proteomes" id="UP001151760"/>
    </source>
</evidence>
<dbReference type="PANTHER" id="PTHR33116:SF79">
    <property type="entry name" value="REVERSE TRANSCRIPTASE DOMAIN, ZINC FINGER, CCHC-TYPE-RELATED"/>
    <property type="match status" value="1"/>
</dbReference>
<keyword evidence="3" id="KW-0808">Transferase</keyword>
<keyword evidence="3" id="KW-0695">RNA-directed DNA polymerase</keyword>
<dbReference type="InterPro" id="IPR036691">
    <property type="entry name" value="Endo/exonu/phosph_ase_sf"/>
</dbReference>
<dbReference type="EMBL" id="BQNB010016080">
    <property type="protein sequence ID" value="GJT47588.1"/>
    <property type="molecule type" value="Genomic_DNA"/>
</dbReference>
<reference evidence="3" key="2">
    <citation type="submission" date="2022-01" db="EMBL/GenBank/DDBJ databases">
        <authorList>
            <person name="Yamashiro T."/>
            <person name="Shiraishi A."/>
            <person name="Satake H."/>
            <person name="Nakayama K."/>
        </authorList>
    </citation>
    <scope>NUCLEOTIDE SEQUENCE</scope>
</reference>
<dbReference type="SUPFAM" id="SSF56219">
    <property type="entry name" value="DNase I-like"/>
    <property type="match status" value="1"/>
</dbReference>
<name>A0ABQ5E9U8_9ASTR</name>
<proteinExistence type="predicted"/>
<feature type="region of interest" description="Disordered" evidence="1">
    <location>
        <begin position="464"/>
        <end position="484"/>
    </location>
</feature>
<evidence type="ECO:0000256" key="1">
    <source>
        <dbReference type="SAM" id="MobiDB-lite"/>
    </source>
</evidence>
<reference evidence="3" key="1">
    <citation type="journal article" date="2022" name="Int. J. Mol. Sci.">
        <title>Draft Genome of Tanacetum Coccineum: Genomic Comparison of Closely Related Tanacetum-Family Plants.</title>
        <authorList>
            <person name="Yamashiro T."/>
            <person name="Shiraishi A."/>
            <person name="Nakayama K."/>
            <person name="Satake H."/>
        </authorList>
    </citation>
    <scope>NUCLEOTIDE SEQUENCE</scope>
</reference>
<gene>
    <name evidence="3" type="ORF">Tco_0973745</name>
</gene>
<dbReference type="CDD" id="cd01650">
    <property type="entry name" value="RT_nLTR_like"/>
    <property type="match status" value="1"/>
</dbReference>
<dbReference type="Pfam" id="PF13966">
    <property type="entry name" value="zf-RVT"/>
    <property type="match status" value="1"/>
</dbReference>
<dbReference type="PROSITE" id="PS50878">
    <property type="entry name" value="RT_POL"/>
    <property type="match status" value="1"/>
</dbReference>
<dbReference type="InterPro" id="IPR000477">
    <property type="entry name" value="RT_dom"/>
</dbReference>
<comment type="caution">
    <text evidence="3">The sequence shown here is derived from an EMBL/GenBank/DDBJ whole genome shotgun (WGS) entry which is preliminary data.</text>
</comment>
<evidence type="ECO:0000259" key="2">
    <source>
        <dbReference type="PROSITE" id="PS50878"/>
    </source>
</evidence>
<organism evidence="3 4">
    <name type="scientific">Tanacetum coccineum</name>
    <dbReference type="NCBI Taxonomy" id="301880"/>
    <lineage>
        <taxon>Eukaryota</taxon>
        <taxon>Viridiplantae</taxon>
        <taxon>Streptophyta</taxon>
        <taxon>Embryophyta</taxon>
        <taxon>Tracheophyta</taxon>
        <taxon>Spermatophyta</taxon>
        <taxon>Magnoliopsida</taxon>
        <taxon>eudicotyledons</taxon>
        <taxon>Gunneridae</taxon>
        <taxon>Pentapetalae</taxon>
        <taxon>asterids</taxon>
        <taxon>campanulids</taxon>
        <taxon>Asterales</taxon>
        <taxon>Asteraceae</taxon>
        <taxon>Asteroideae</taxon>
        <taxon>Anthemideae</taxon>
        <taxon>Anthemidinae</taxon>
        <taxon>Tanacetum</taxon>
    </lineage>
</organism>
<dbReference type="InterPro" id="IPR026960">
    <property type="entry name" value="RVT-Znf"/>
</dbReference>
<dbReference type="GO" id="GO:0003964">
    <property type="term" value="F:RNA-directed DNA polymerase activity"/>
    <property type="evidence" value="ECO:0007669"/>
    <property type="project" value="UniProtKB-KW"/>
</dbReference>
<accession>A0ABQ5E9U8</accession>
<dbReference type="Pfam" id="PF00078">
    <property type="entry name" value="RVT_1"/>
    <property type="match status" value="1"/>
</dbReference>
<dbReference type="InterPro" id="IPR043502">
    <property type="entry name" value="DNA/RNA_pol_sf"/>
</dbReference>